<accession>U1RCS6</accession>
<dbReference type="SUPFAM" id="SSF53850">
    <property type="entry name" value="Periplasmic binding protein-like II"/>
    <property type="match status" value="1"/>
</dbReference>
<gene>
    <name evidence="5" type="ORF">HMPREF9244_00417</name>
</gene>
<dbReference type="AlphaFoldDB" id="U1RCS6"/>
<feature type="chain" id="PRO_5004619406" evidence="4">
    <location>
        <begin position="27"/>
        <end position="410"/>
    </location>
</feature>
<dbReference type="PATRIC" id="fig|1321816.3.peg.356"/>
<proteinExistence type="inferred from homology"/>
<keyword evidence="6" id="KW-1185">Reference proteome</keyword>
<dbReference type="GO" id="GO:0055052">
    <property type="term" value="C:ATP-binding cassette (ABC) transporter complex, substrate-binding subunit-containing"/>
    <property type="evidence" value="ECO:0007669"/>
    <property type="project" value="TreeGrafter"/>
</dbReference>
<comment type="caution">
    <text evidence="5">The sequence shown here is derived from an EMBL/GenBank/DDBJ whole genome shotgun (WGS) entry which is preliminary data.</text>
</comment>
<dbReference type="Gene3D" id="3.40.190.10">
    <property type="entry name" value="Periplasmic binding protein-like II"/>
    <property type="match status" value="2"/>
</dbReference>
<organism evidence="5 6">
    <name type="scientific">Alloscardovia omnicolens F0580</name>
    <dbReference type="NCBI Taxonomy" id="1321816"/>
    <lineage>
        <taxon>Bacteria</taxon>
        <taxon>Bacillati</taxon>
        <taxon>Actinomycetota</taxon>
        <taxon>Actinomycetes</taxon>
        <taxon>Bifidobacteriales</taxon>
        <taxon>Bifidobacteriaceae</taxon>
        <taxon>Alloscardovia</taxon>
    </lineage>
</organism>
<keyword evidence="2" id="KW-0813">Transport</keyword>
<evidence type="ECO:0000256" key="3">
    <source>
        <dbReference type="ARBA" id="ARBA00022729"/>
    </source>
</evidence>
<dbReference type="GO" id="GO:0015768">
    <property type="term" value="P:maltose transport"/>
    <property type="evidence" value="ECO:0007669"/>
    <property type="project" value="TreeGrafter"/>
</dbReference>
<evidence type="ECO:0000313" key="6">
    <source>
        <dbReference type="Proteomes" id="UP000016519"/>
    </source>
</evidence>
<dbReference type="Proteomes" id="UP000016519">
    <property type="component" value="Unassembled WGS sequence"/>
</dbReference>
<dbReference type="Pfam" id="PF13416">
    <property type="entry name" value="SBP_bac_8"/>
    <property type="match status" value="1"/>
</dbReference>
<dbReference type="GO" id="GO:0042956">
    <property type="term" value="P:maltodextrin transmembrane transport"/>
    <property type="evidence" value="ECO:0007669"/>
    <property type="project" value="TreeGrafter"/>
</dbReference>
<feature type="signal peptide" evidence="4">
    <location>
        <begin position="1"/>
        <end position="26"/>
    </location>
</feature>
<dbReference type="PROSITE" id="PS51257">
    <property type="entry name" value="PROKAR_LIPOPROTEIN"/>
    <property type="match status" value="1"/>
</dbReference>
<evidence type="ECO:0000313" key="5">
    <source>
        <dbReference type="EMBL" id="ERH31384.1"/>
    </source>
</evidence>
<dbReference type="PANTHER" id="PTHR30061:SF50">
    <property type="entry name" value="MALTOSE_MALTODEXTRIN-BINDING PERIPLASMIC PROTEIN"/>
    <property type="match status" value="1"/>
</dbReference>
<dbReference type="STRING" id="419015.HMPREF3214_01412"/>
<evidence type="ECO:0000256" key="4">
    <source>
        <dbReference type="SAM" id="SignalP"/>
    </source>
</evidence>
<keyword evidence="3 4" id="KW-0732">Signal</keyword>
<evidence type="ECO:0000256" key="2">
    <source>
        <dbReference type="ARBA" id="ARBA00022448"/>
    </source>
</evidence>
<sequence>MMTKFAKVLAAGAAAAMLLGAGACGASNSGSGSDSKIATITVWSAAEDQAKKDSWLQTMEAAFEKEHPEYKITWKNSVVTSADAATTVKQDPAAAADVYQFASDQLGALVDAQAIGELSDDATKQVKEQNDETLVNSVTGTDGKLYGVPLSGNTWFMYYNKSKFSADDIKSFNTMLEKGKVTFNIANSWYLPSFYVGDGMTIFGKKGTDAKAGIQPGPHAAEVTEFLTSLMKNPNFVLDNNADNAGLAAMKNGTADVYFSGTWSAQDMKEALGDNYAAAQLPSFTLDSGTYQMKSFAGSTSVAYNPNAKNAKIAAQFAAFLGSTQAQKKHYEMRQIIPADKSLESMVADDPAAKAQIDTLANTSIIQPTLTEMSNFWDPCENFGTAITTGDVTAANAAEKTQAWFDAYKK</sequence>
<dbReference type="HOGENOM" id="CLU_031285_17_3_11"/>
<dbReference type="PANTHER" id="PTHR30061">
    <property type="entry name" value="MALTOSE-BINDING PERIPLASMIC PROTEIN"/>
    <property type="match status" value="1"/>
</dbReference>
<dbReference type="InterPro" id="IPR006059">
    <property type="entry name" value="SBP"/>
</dbReference>
<evidence type="ECO:0000256" key="1">
    <source>
        <dbReference type="ARBA" id="ARBA00008520"/>
    </source>
</evidence>
<name>U1RCS6_9BIFI</name>
<dbReference type="EMBL" id="AWSI01000013">
    <property type="protein sequence ID" value="ERH31384.1"/>
    <property type="molecule type" value="Genomic_DNA"/>
</dbReference>
<dbReference type="GO" id="GO:1901982">
    <property type="term" value="F:maltose binding"/>
    <property type="evidence" value="ECO:0007669"/>
    <property type="project" value="TreeGrafter"/>
</dbReference>
<reference evidence="5 6" key="1">
    <citation type="submission" date="2013-08" db="EMBL/GenBank/DDBJ databases">
        <authorList>
            <person name="Weinstock G."/>
            <person name="Sodergren E."/>
            <person name="Wylie T."/>
            <person name="Fulton L."/>
            <person name="Fulton R."/>
            <person name="Fronick C."/>
            <person name="O'Laughlin M."/>
            <person name="Godfrey J."/>
            <person name="Miner T."/>
            <person name="Herter B."/>
            <person name="Appelbaum E."/>
            <person name="Cordes M."/>
            <person name="Lek S."/>
            <person name="Wollam A."/>
            <person name="Pepin K.H."/>
            <person name="Palsikar V.B."/>
            <person name="Mitreva M."/>
            <person name="Wilson R.K."/>
        </authorList>
    </citation>
    <scope>NUCLEOTIDE SEQUENCE [LARGE SCALE GENOMIC DNA]</scope>
    <source>
        <strain evidence="5 6">F0580</strain>
    </source>
</reference>
<protein>
    <submittedName>
        <fullName evidence="5">ABC transporter, solute-binding protein</fullName>
    </submittedName>
</protein>
<comment type="similarity">
    <text evidence="1">Belongs to the bacterial solute-binding protein 1 family.</text>
</comment>